<feature type="domain" description="Transposase IS66 C-terminal" evidence="4">
    <location>
        <begin position="485"/>
        <end position="522"/>
    </location>
</feature>
<organism evidence="5 6">
    <name type="scientific">Ahniella affigens</name>
    <dbReference type="NCBI Taxonomy" id="2021234"/>
    <lineage>
        <taxon>Bacteria</taxon>
        <taxon>Pseudomonadati</taxon>
        <taxon>Pseudomonadota</taxon>
        <taxon>Gammaproteobacteria</taxon>
        <taxon>Lysobacterales</taxon>
        <taxon>Rhodanobacteraceae</taxon>
        <taxon>Ahniella</taxon>
    </lineage>
</organism>
<dbReference type="Pfam" id="PF03050">
    <property type="entry name" value="DDE_Tnp_IS66"/>
    <property type="match status" value="1"/>
</dbReference>
<dbReference type="PANTHER" id="PTHR33678">
    <property type="entry name" value="BLL1576 PROTEIN"/>
    <property type="match status" value="1"/>
</dbReference>
<dbReference type="Proteomes" id="UP000241074">
    <property type="component" value="Plasmid unnamed"/>
</dbReference>
<dbReference type="RefSeq" id="WP_106894258.1">
    <property type="nucleotide sequence ID" value="NZ_CP027861.1"/>
</dbReference>
<dbReference type="EMBL" id="CP027861">
    <property type="protein sequence ID" value="AVQ00341.1"/>
    <property type="molecule type" value="Genomic_DNA"/>
</dbReference>
<reference evidence="5 6" key="1">
    <citation type="submission" date="2018-03" db="EMBL/GenBank/DDBJ databases">
        <title>Ahniella affigens gen. nov., sp. nov., a gammaproteobacterium isolated from sandy soil near a stream.</title>
        <authorList>
            <person name="Ko Y."/>
            <person name="Kim J.-H."/>
        </authorList>
    </citation>
    <scope>NUCLEOTIDE SEQUENCE [LARGE SCALE GENOMIC DNA]</scope>
    <source>
        <strain evidence="5 6">D13</strain>
        <plasmid evidence="6">Plasmid unnamed</plasmid>
    </source>
</reference>
<gene>
    <name evidence="5" type="ORF">C7S18_23880</name>
</gene>
<protein>
    <submittedName>
        <fullName evidence="5">IS66 family transposase</fullName>
    </submittedName>
</protein>
<geneLocation type="plasmid" evidence="5">
    <name>unnamed</name>
</geneLocation>
<dbReference type="InterPro" id="IPR039552">
    <property type="entry name" value="IS66_C"/>
</dbReference>
<evidence type="ECO:0000259" key="4">
    <source>
        <dbReference type="Pfam" id="PF13817"/>
    </source>
</evidence>
<dbReference type="Pfam" id="PF13007">
    <property type="entry name" value="LZ_Tnp_IS66"/>
    <property type="match status" value="1"/>
</dbReference>
<feature type="domain" description="Transposase IS66 zinc-finger binding" evidence="2">
    <location>
        <begin position="139"/>
        <end position="182"/>
    </location>
</feature>
<dbReference type="AlphaFoldDB" id="A0A2P1PZR8"/>
<proteinExistence type="predicted"/>
<feature type="domain" description="Transposase TnpC homeodomain" evidence="3">
    <location>
        <begin position="63"/>
        <end position="131"/>
    </location>
</feature>
<name>A0A2P1PZR8_9GAMM</name>
<keyword evidence="5" id="KW-0614">Plasmid</keyword>
<dbReference type="NCBIfam" id="NF033517">
    <property type="entry name" value="transpos_IS66"/>
    <property type="match status" value="1"/>
</dbReference>
<dbReference type="Pfam" id="PF13817">
    <property type="entry name" value="DDE_Tnp_IS66_C"/>
    <property type="match status" value="1"/>
</dbReference>
<accession>A0A2P1PZR8</accession>
<dbReference type="OrthoDB" id="5935476at2"/>
<reference evidence="5 6" key="2">
    <citation type="submission" date="2018-03" db="EMBL/GenBank/DDBJ databases">
        <authorList>
            <person name="Keele B.F."/>
        </authorList>
    </citation>
    <scope>NUCLEOTIDE SEQUENCE [LARGE SCALE GENOMIC DNA]</scope>
    <source>
        <strain evidence="5 6">D13</strain>
        <plasmid evidence="6">Plasmid unnamed</plasmid>
    </source>
</reference>
<dbReference type="PANTHER" id="PTHR33678:SF1">
    <property type="entry name" value="BLL1576 PROTEIN"/>
    <property type="match status" value="1"/>
</dbReference>
<evidence type="ECO:0000259" key="1">
    <source>
        <dbReference type="Pfam" id="PF03050"/>
    </source>
</evidence>
<sequence>MNKAALDHLTEVEKLRAELAQRDAVIASRDAAIASLDAVIASREQVIAKRDAEIRFKSAKIEQLTHTIAVPQRLQFAARSEKFDPAQQSMFDAAIGADLAMVETELEQLSPPRERAQPKRQPLPPELPRVEERIEPTSCSCGVCGGELHCIGEEISEKLDVKPVEFFVRKIIRPKLACRGCETIHTPPTLPAIIERGIAAPGLLAHVLISKYADHLPLTRQREMLARSGVTLPVSTLAEWVGATGFALQPLVDALRSELHRASVLHADETPVQVLAPGKGKTQNAYLFAYRRGEIAEPPIIVYDFAENRSGANARRFLADYGGALVVDDYAGYKSLFQSTPMRELGCWAHARRKFFELHEANQSTLAAEALTRIASIYAVEREAEAMTAEQRHVHREQYARPKVEALIAWLAALRPSINGGSATAKAADYLLRRTSAFTAYLDDGRFPIDNNPVENAIRPVAVGRKNWLFAGSLLAGQRAANVMSLIQTAKANGHDPHAYLRDVLTRLPTQLNSRIGELLPHTWQPASS</sequence>
<dbReference type="InterPro" id="IPR004291">
    <property type="entry name" value="Transposase_IS66_central"/>
</dbReference>
<evidence type="ECO:0000313" key="5">
    <source>
        <dbReference type="EMBL" id="AVQ00341.1"/>
    </source>
</evidence>
<feature type="domain" description="Transposase IS66 central" evidence="1">
    <location>
        <begin position="196"/>
        <end position="478"/>
    </location>
</feature>
<evidence type="ECO:0000313" key="6">
    <source>
        <dbReference type="Proteomes" id="UP000241074"/>
    </source>
</evidence>
<evidence type="ECO:0000259" key="3">
    <source>
        <dbReference type="Pfam" id="PF13007"/>
    </source>
</evidence>
<dbReference type="Pfam" id="PF13005">
    <property type="entry name" value="zf-IS66"/>
    <property type="match status" value="1"/>
</dbReference>
<dbReference type="InterPro" id="IPR024463">
    <property type="entry name" value="Transposase_TnpC_homeodom"/>
</dbReference>
<keyword evidence="6" id="KW-1185">Reference proteome</keyword>
<dbReference type="KEGG" id="xba:C7S18_23880"/>
<dbReference type="InterPro" id="IPR024474">
    <property type="entry name" value="Znf_dom_IS66"/>
</dbReference>
<evidence type="ECO:0000259" key="2">
    <source>
        <dbReference type="Pfam" id="PF13005"/>
    </source>
</evidence>
<dbReference type="InterPro" id="IPR052344">
    <property type="entry name" value="Transposase-related"/>
</dbReference>